<reference evidence="2" key="1">
    <citation type="journal article" date="2011" name="Environ. Microbiol.">
        <title>Genomic insights into the metabolic potential of the polycyclic aromatic hydrocarbon degrading sulfate-reducing Deltaproteobacterium N47.</title>
        <authorList>
            <person name="Bergmann F."/>
            <person name="Selesi D."/>
            <person name="Weinmaier T."/>
            <person name="Tischler P."/>
            <person name="Rattei T."/>
            <person name="Meckenstock R.U."/>
        </authorList>
    </citation>
    <scope>NUCLEOTIDE SEQUENCE</scope>
</reference>
<keyword evidence="1" id="KW-0732">Signal</keyword>
<dbReference type="EMBL" id="FR695877">
    <property type="protein sequence ID" value="CBX31091.1"/>
    <property type="molecule type" value="Genomic_DNA"/>
</dbReference>
<evidence type="ECO:0000256" key="1">
    <source>
        <dbReference type="ARBA" id="ARBA00022729"/>
    </source>
</evidence>
<dbReference type="CDD" id="cd16325">
    <property type="entry name" value="LolA"/>
    <property type="match status" value="1"/>
</dbReference>
<protein>
    <recommendedName>
        <fullName evidence="3">Outer membrane lipoprotein carrier protein LolA</fullName>
    </recommendedName>
</protein>
<evidence type="ECO:0008006" key="3">
    <source>
        <dbReference type="Google" id="ProtNLM"/>
    </source>
</evidence>
<accession>E1YLV8</accession>
<dbReference type="InterPro" id="IPR004564">
    <property type="entry name" value="OM_lipoprot_carrier_LolA-like"/>
</dbReference>
<organism evidence="2">
    <name type="scientific">uncultured Desulfobacterium sp</name>
    <dbReference type="NCBI Taxonomy" id="201089"/>
    <lineage>
        <taxon>Bacteria</taxon>
        <taxon>Pseudomonadati</taxon>
        <taxon>Thermodesulfobacteriota</taxon>
        <taxon>Desulfobacteria</taxon>
        <taxon>Desulfobacterales</taxon>
        <taxon>Desulfobacteriaceae</taxon>
        <taxon>Desulfobacterium</taxon>
        <taxon>environmental samples</taxon>
    </lineage>
</organism>
<dbReference type="AlphaFoldDB" id="E1YLV8"/>
<dbReference type="PANTHER" id="PTHR35869:SF1">
    <property type="entry name" value="OUTER-MEMBRANE LIPOPROTEIN CARRIER PROTEIN"/>
    <property type="match status" value="1"/>
</dbReference>
<dbReference type="Pfam" id="PF03548">
    <property type="entry name" value="LolA"/>
    <property type="match status" value="1"/>
</dbReference>
<evidence type="ECO:0000313" key="2">
    <source>
        <dbReference type="EMBL" id="CBX31091.1"/>
    </source>
</evidence>
<dbReference type="PANTHER" id="PTHR35869">
    <property type="entry name" value="OUTER-MEMBRANE LIPOPROTEIN CARRIER PROTEIN"/>
    <property type="match status" value="1"/>
</dbReference>
<gene>
    <name evidence="2" type="ORF">N47_E46030</name>
</gene>
<sequence length="203" mass="23047">MAQEPAAGANNKIGLDTVLSRLEKKMSGIKTLKTGFIQEKELAVFNNKIVLKGTVYIEKPYRLAWLVDKPLKYSMVMSEDTISQWDEDTNKVQKISLSKNPAFEAVIGQMREWFSGTYTQLMKEYNVLLLSDKPVSLKFVPKPASFAANVIKSVTVDFRKDEQYINKIFIEEKSGDTTSLLFVDTHLNIPIDPAVWRLAPIVR</sequence>
<dbReference type="InterPro" id="IPR029046">
    <property type="entry name" value="LolA/LolB/LppX"/>
</dbReference>
<dbReference type="Gene3D" id="2.50.20.10">
    <property type="entry name" value="Lipoprotein localisation LolA/LolB/LppX"/>
    <property type="match status" value="1"/>
</dbReference>
<dbReference type="SUPFAM" id="SSF89392">
    <property type="entry name" value="Prokaryotic lipoproteins and lipoprotein localization factors"/>
    <property type="match status" value="1"/>
</dbReference>
<proteinExistence type="predicted"/>
<name>E1YLV8_9BACT</name>